<dbReference type="GO" id="GO:0016757">
    <property type="term" value="F:glycosyltransferase activity"/>
    <property type="evidence" value="ECO:0007669"/>
    <property type="project" value="UniProtKB-ARBA"/>
</dbReference>
<evidence type="ECO:0000313" key="3">
    <source>
        <dbReference type="Proteomes" id="UP000253141"/>
    </source>
</evidence>
<reference evidence="2 3" key="1">
    <citation type="submission" date="2018-07" db="EMBL/GenBank/DDBJ databases">
        <title>Genome analysis of Runella aurantiaca.</title>
        <authorList>
            <person name="Yang X."/>
        </authorList>
    </citation>
    <scope>NUCLEOTIDE SEQUENCE [LARGE SCALE GENOMIC DNA]</scope>
    <source>
        <strain evidence="2 3">YX9</strain>
    </source>
</reference>
<dbReference type="Pfam" id="PF13692">
    <property type="entry name" value="Glyco_trans_1_4"/>
    <property type="match status" value="1"/>
</dbReference>
<protein>
    <submittedName>
        <fullName evidence="2">Glycosyltransferase</fullName>
    </submittedName>
</protein>
<dbReference type="Pfam" id="PF13439">
    <property type="entry name" value="Glyco_transf_4"/>
    <property type="match status" value="1"/>
</dbReference>
<dbReference type="PANTHER" id="PTHR12526:SF630">
    <property type="entry name" value="GLYCOSYLTRANSFERASE"/>
    <property type="match status" value="1"/>
</dbReference>
<dbReference type="PANTHER" id="PTHR12526">
    <property type="entry name" value="GLYCOSYLTRANSFERASE"/>
    <property type="match status" value="1"/>
</dbReference>
<dbReference type="InterPro" id="IPR028098">
    <property type="entry name" value="Glyco_trans_4-like_N"/>
</dbReference>
<dbReference type="CDD" id="cd03801">
    <property type="entry name" value="GT4_PimA-like"/>
    <property type="match status" value="1"/>
</dbReference>
<keyword evidence="3" id="KW-1185">Reference proteome</keyword>
<dbReference type="EMBL" id="QPIW01000015">
    <property type="protein sequence ID" value="RDB04639.1"/>
    <property type="molecule type" value="Genomic_DNA"/>
</dbReference>
<feature type="domain" description="Glycosyltransferase subfamily 4-like N-terminal" evidence="1">
    <location>
        <begin position="17"/>
        <end position="182"/>
    </location>
</feature>
<evidence type="ECO:0000313" key="2">
    <source>
        <dbReference type="EMBL" id="RDB04639.1"/>
    </source>
</evidence>
<gene>
    <name evidence="2" type="ORF">DVG78_18045</name>
</gene>
<dbReference type="AlphaFoldDB" id="A0A369I4I6"/>
<dbReference type="OrthoDB" id="655095at2"/>
<organism evidence="2 3">
    <name type="scientific">Runella aurantiaca</name>
    <dbReference type="NCBI Taxonomy" id="2282308"/>
    <lineage>
        <taxon>Bacteria</taxon>
        <taxon>Pseudomonadati</taxon>
        <taxon>Bacteroidota</taxon>
        <taxon>Cytophagia</taxon>
        <taxon>Cytophagales</taxon>
        <taxon>Spirosomataceae</taxon>
        <taxon>Runella</taxon>
    </lineage>
</organism>
<sequence length="396" mass="45029">MLMKKILFISHDANRAGGQIVLLQLLRQLKQHNLPMHLLLCSDGPLEEEFRSLVSTTRLPRLGDVHFNPLVEKLLSLLSLDNWAKQKVLKRRWRRFKELFTAQDFGLIFANTIGAAAAYRQLDFISAPTVLFAHELEMSIKKYSDPQDMAYLMSRTNHLIVVSRAVAAYFQKTYSYPENQISTFQIIDTPLILKNIAEAKKVNIRRKMGLPAEAVLIGGCGHAEWRKGNDIFMMVAQQVITHFGNKPVYFVWVGMPVESELYEVQRFDAERMGLSERIIHVGLTSEVFHYLSQFDVFALTSREDPYPLVVLEAALAEKPIVCFEKAGGAPELVEEDAGFVVSYLDSVAMSNRIIELVENDALRLKMGQNAKRKVLERHPTDESVEKVVHIIQGLCE</sequence>
<name>A0A369I4I6_9BACT</name>
<dbReference type="Gene3D" id="3.40.50.2000">
    <property type="entry name" value="Glycogen Phosphorylase B"/>
    <property type="match status" value="2"/>
</dbReference>
<keyword evidence="2" id="KW-0808">Transferase</keyword>
<evidence type="ECO:0000259" key="1">
    <source>
        <dbReference type="Pfam" id="PF13439"/>
    </source>
</evidence>
<dbReference type="SUPFAM" id="SSF53756">
    <property type="entry name" value="UDP-Glycosyltransferase/glycogen phosphorylase"/>
    <property type="match status" value="1"/>
</dbReference>
<proteinExistence type="predicted"/>
<dbReference type="Proteomes" id="UP000253141">
    <property type="component" value="Unassembled WGS sequence"/>
</dbReference>
<comment type="caution">
    <text evidence="2">The sequence shown here is derived from an EMBL/GenBank/DDBJ whole genome shotgun (WGS) entry which is preliminary data.</text>
</comment>
<accession>A0A369I4I6</accession>